<accession>A0ABP4K4P8</accession>
<sequence>MTVASTTHWTTSEKCCQDENQIWSHRSAMYWNTGSALPQVGSSTHGSGHERPPSYADPQPEPNPSRENGGSTPVPV</sequence>
<protein>
    <submittedName>
        <fullName evidence="2">Uncharacterized protein</fullName>
    </submittedName>
</protein>
<keyword evidence="3" id="KW-1185">Reference proteome</keyword>
<gene>
    <name evidence="2" type="ORF">GCM10009627_13490</name>
</gene>
<organism evidence="2 3">
    <name type="scientific">Curtobacterium herbarum</name>
    <dbReference type="NCBI Taxonomy" id="150122"/>
    <lineage>
        <taxon>Bacteria</taxon>
        <taxon>Bacillati</taxon>
        <taxon>Actinomycetota</taxon>
        <taxon>Actinomycetes</taxon>
        <taxon>Micrococcales</taxon>
        <taxon>Microbacteriaceae</taxon>
        <taxon>Curtobacterium</taxon>
    </lineage>
</organism>
<evidence type="ECO:0000313" key="2">
    <source>
        <dbReference type="EMBL" id="GAA1493003.1"/>
    </source>
</evidence>
<dbReference type="Proteomes" id="UP001501742">
    <property type="component" value="Unassembled WGS sequence"/>
</dbReference>
<proteinExistence type="predicted"/>
<dbReference type="EMBL" id="BAAAJX010000005">
    <property type="protein sequence ID" value="GAA1493003.1"/>
    <property type="molecule type" value="Genomic_DNA"/>
</dbReference>
<feature type="compositionally biased region" description="Polar residues" evidence="1">
    <location>
        <begin position="35"/>
        <end position="46"/>
    </location>
</feature>
<name>A0ABP4K4P8_9MICO</name>
<evidence type="ECO:0000313" key="3">
    <source>
        <dbReference type="Proteomes" id="UP001501742"/>
    </source>
</evidence>
<evidence type="ECO:0000256" key="1">
    <source>
        <dbReference type="SAM" id="MobiDB-lite"/>
    </source>
</evidence>
<comment type="caution">
    <text evidence="2">The sequence shown here is derived from an EMBL/GenBank/DDBJ whole genome shotgun (WGS) entry which is preliminary data.</text>
</comment>
<feature type="compositionally biased region" description="Polar residues" evidence="1">
    <location>
        <begin position="65"/>
        <end position="76"/>
    </location>
</feature>
<reference evidence="3" key="1">
    <citation type="journal article" date="2019" name="Int. J. Syst. Evol. Microbiol.">
        <title>The Global Catalogue of Microorganisms (GCM) 10K type strain sequencing project: providing services to taxonomists for standard genome sequencing and annotation.</title>
        <authorList>
            <consortium name="The Broad Institute Genomics Platform"/>
            <consortium name="The Broad Institute Genome Sequencing Center for Infectious Disease"/>
            <person name="Wu L."/>
            <person name="Ma J."/>
        </authorList>
    </citation>
    <scope>NUCLEOTIDE SEQUENCE [LARGE SCALE GENOMIC DNA]</scope>
    <source>
        <strain evidence="3">JCM 12140</strain>
    </source>
</reference>
<feature type="region of interest" description="Disordered" evidence="1">
    <location>
        <begin position="35"/>
        <end position="76"/>
    </location>
</feature>